<feature type="compositionally biased region" description="Polar residues" evidence="1">
    <location>
        <begin position="216"/>
        <end position="232"/>
    </location>
</feature>
<name>A0AAN9ADY1_HALRR</name>
<feature type="compositionally biased region" description="Polar residues" evidence="1">
    <location>
        <begin position="114"/>
        <end position="153"/>
    </location>
</feature>
<keyword evidence="5" id="KW-1185">Reference proteome</keyword>
<feature type="chain" id="PRO_5042858888" description="Trans-Golgi network integral membrane protein 2" evidence="3">
    <location>
        <begin position="22"/>
        <end position="513"/>
    </location>
</feature>
<dbReference type="AlphaFoldDB" id="A0AAN9ADY1"/>
<evidence type="ECO:0000313" key="4">
    <source>
        <dbReference type="EMBL" id="KAK7080842.1"/>
    </source>
</evidence>
<dbReference type="PANTHER" id="PTHR16502:SF0">
    <property type="entry name" value="KERATINOCYTE-ASSOCIATED TRANSMEMBRANE PROTEIN 2"/>
    <property type="match status" value="1"/>
</dbReference>
<keyword evidence="3" id="KW-0732">Signal</keyword>
<dbReference type="Pfam" id="PF17818">
    <property type="entry name" value="KCT2"/>
    <property type="match status" value="1"/>
</dbReference>
<feature type="transmembrane region" description="Helical" evidence="2">
    <location>
        <begin position="442"/>
        <end position="460"/>
    </location>
</feature>
<keyword evidence="2" id="KW-0812">Transmembrane</keyword>
<evidence type="ECO:0008006" key="6">
    <source>
        <dbReference type="Google" id="ProtNLM"/>
    </source>
</evidence>
<organism evidence="4 5">
    <name type="scientific">Halocaridina rubra</name>
    <name type="common">Hawaiian red shrimp</name>
    <dbReference type="NCBI Taxonomy" id="373956"/>
    <lineage>
        <taxon>Eukaryota</taxon>
        <taxon>Metazoa</taxon>
        <taxon>Ecdysozoa</taxon>
        <taxon>Arthropoda</taxon>
        <taxon>Crustacea</taxon>
        <taxon>Multicrustacea</taxon>
        <taxon>Malacostraca</taxon>
        <taxon>Eumalacostraca</taxon>
        <taxon>Eucarida</taxon>
        <taxon>Decapoda</taxon>
        <taxon>Pleocyemata</taxon>
        <taxon>Caridea</taxon>
        <taxon>Atyoidea</taxon>
        <taxon>Atyidae</taxon>
        <taxon>Halocaridina</taxon>
    </lineage>
</organism>
<dbReference type="Proteomes" id="UP001381693">
    <property type="component" value="Unassembled WGS sequence"/>
</dbReference>
<gene>
    <name evidence="4" type="ORF">SK128_000230</name>
</gene>
<keyword evidence="2" id="KW-0472">Membrane</keyword>
<comment type="caution">
    <text evidence="4">The sequence shown here is derived from an EMBL/GenBank/DDBJ whole genome shotgun (WGS) entry which is preliminary data.</text>
</comment>
<evidence type="ECO:0000256" key="3">
    <source>
        <dbReference type="SAM" id="SignalP"/>
    </source>
</evidence>
<keyword evidence="2" id="KW-1133">Transmembrane helix</keyword>
<dbReference type="InterPro" id="IPR037645">
    <property type="entry name" value="KCT2"/>
</dbReference>
<dbReference type="EMBL" id="JAXCGZ010005774">
    <property type="protein sequence ID" value="KAK7080842.1"/>
    <property type="molecule type" value="Genomic_DNA"/>
</dbReference>
<proteinExistence type="predicted"/>
<feature type="compositionally biased region" description="Polar residues" evidence="1">
    <location>
        <begin position="340"/>
        <end position="360"/>
    </location>
</feature>
<protein>
    <recommendedName>
        <fullName evidence="6">Trans-Golgi network integral membrane protein 2</fullName>
    </recommendedName>
</protein>
<reference evidence="4 5" key="1">
    <citation type="submission" date="2023-11" db="EMBL/GenBank/DDBJ databases">
        <title>Halocaridina rubra genome assembly.</title>
        <authorList>
            <person name="Smith C."/>
        </authorList>
    </citation>
    <scope>NUCLEOTIDE SEQUENCE [LARGE SCALE GENOMIC DNA]</scope>
    <source>
        <strain evidence="4">EP-1</strain>
        <tissue evidence="4">Whole</tissue>
    </source>
</reference>
<evidence type="ECO:0000313" key="5">
    <source>
        <dbReference type="Proteomes" id="UP001381693"/>
    </source>
</evidence>
<feature type="signal peptide" evidence="3">
    <location>
        <begin position="1"/>
        <end position="21"/>
    </location>
</feature>
<sequence>MKKNWLSILISSFMVTSVALSSPVSKDAVVTDDATRSENSQALIKNTQESNIVNKLIDSTSKTSDSSVADRVMAPEAASSQPGDIASLDAVNEGTKGVSDKNLPVEQKLYLSKSTVANQNPLTQNENPEGSAANQSSTSGSITSVEQNISQKQNGDDGSGTSVVADIKTSARVDDQENPDNADKAKQNEKTEIDKGEDPQQIDSQAEKGSEKVSIPATSENVAISANGINDTASDKIEEASEDEIEQESDGSLQKVNEEEKENSPNVAETMKVDSNQEQGDKKGSNDTSVDSPGEEKTPEAVSKLSVEAEAGASIPPKEKAKTTSPPAIIENGDDFSINEYVSQDSPKTAFQQNADNVSSYDKDDDEYGYDISKSSMQGGIPYAGPSFNDVNSEDDPARAEDKDNRYPDFGTDDEGDINGADANQAEQKMAGHFANDEDSHFFAYFLTIMVTAIIFYLVFHNKQRIIALIIEGRAPRNGRSRRMSGRAKYHKLDNNLEEAITATKGSKYDRIY</sequence>
<accession>A0AAN9ADY1</accession>
<feature type="region of interest" description="Disordered" evidence="1">
    <location>
        <begin position="114"/>
        <end position="416"/>
    </location>
</feature>
<evidence type="ECO:0000256" key="1">
    <source>
        <dbReference type="SAM" id="MobiDB-lite"/>
    </source>
</evidence>
<feature type="compositionally biased region" description="Acidic residues" evidence="1">
    <location>
        <begin position="240"/>
        <end position="249"/>
    </location>
</feature>
<feature type="compositionally biased region" description="Basic and acidic residues" evidence="1">
    <location>
        <begin position="169"/>
        <end position="198"/>
    </location>
</feature>
<dbReference type="PANTHER" id="PTHR16502">
    <property type="entry name" value="KERATINOCYTE-ASSOCIATED TRANSMEMBRANE PROTEIN 2"/>
    <property type="match status" value="1"/>
</dbReference>
<evidence type="ECO:0000256" key="2">
    <source>
        <dbReference type="SAM" id="Phobius"/>
    </source>
</evidence>
<feature type="compositionally biased region" description="Basic and acidic residues" evidence="1">
    <location>
        <begin position="396"/>
        <end position="407"/>
    </location>
</feature>